<name>A0A0E4AWI2_RAMVA</name>
<evidence type="ECO:0000313" key="1">
    <source>
        <dbReference type="EMBL" id="BAQ94591.1"/>
    </source>
</evidence>
<keyword evidence="3" id="KW-1185">Reference proteome</keyword>
<proteinExistence type="evidence at transcript level"/>
<organism evidence="1">
    <name type="scientific">Ramazzottius varieornatus</name>
    <name type="common">Water bear</name>
    <name type="synonym">Tardigrade</name>
    <dbReference type="NCBI Taxonomy" id="947166"/>
    <lineage>
        <taxon>Eukaryota</taxon>
        <taxon>Metazoa</taxon>
        <taxon>Ecdysozoa</taxon>
        <taxon>Tardigrada</taxon>
        <taxon>Eutardigrada</taxon>
        <taxon>Parachela</taxon>
        <taxon>Hypsibioidea</taxon>
        <taxon>Ramazzottiidae</taxon>
        <taxon>Ramazzottius</taxon>
    </lineage>
</organism>
<dbReference type="AlphaFoldDB" id="A0A0E4AWI2"/>
<protein>
    <submittedName>
        <fullName evidence="1">Tardigrade-unique protein with predicted mitochondria targeting peptide 4</fullName>
    </submittedName>
</protein>
<dbReference type="EMBL" id="LC002826">
    <property type="protein sequence ID" value="BAQ94591.1"/>
    <property type="molecule type" value="mRNA"/>
</dbReference>
<dbReference type="Proteomes" id="UP000186922">
    <property type="component" value="Unassembled WGS sequence"/>
</dbReference>
<gene>
    <name evidence="1" type="primary">ATPM4</name>
    <name evidence="2" type="synonym">RvY_07188-1</name>
    <name evidence="2" type="synonym">RvY_07188.1</name>
    <name evidence="2" type="ORF">RvY_07188</name>
</gene>
<reference evidence="2 3" key="2">
    <citation type="journal article" date="2016" name="Nat. Commun.">
        <title>Extremotolerant tardigrade genome and improved radiotolerance of human cultured cells by tardigrade-unique protein.</title>
        <authorList>
            <person name="Hashimoto T."/>
            <person name="Horikawa D.D."/>
            <person name="Saito Y."/>
            <person name="Kuwahara H."/>
            <person name="Kozuka-Hata H."/>
            <person name="Shin-I T."/>
            <person name="Minakuchi Y."/>
            <person name="Ohishi K."/>
            <person name="Motoyama A."/>
            <person name="Aizu T."/>
            <person name="Enomoto A."/>
            <person name="Kondo K."/>
            <person name="Tanaka S."/>
            <person name="Hara Y."/>
            <person name="Koshikawa S."/>
            <person name="Sagara H."/>
            <person name="Miura T."/>
            <person name="Yokobori S."/>
            <person name="Miyagawa K."/>
            <person name="Suzuki Y."/>
            <person name="Kubo T."/>
            <person name="Oyama M."/>
            <person name="Kohara Y."/>
            <person name="Fujiyama A."/>
            <person name="Arakawa K."/>
            <person name="Katayama T."/>
            <person name="Toyoda A."/>
            <person name="Kunieda T."/>
        </authorList>
    </citation>
    <scope>NUCLEOTIDE SEQUENCE [LARGE SCALE GENOMIC DNA]</scope>
    <source>
        <strain evidence="2 3">YOKOZUNA-1</strain>
    </source>
</reference>
<evidence type="ECO:0000313" key="2">
    <source>
        <dbReference type="EMBL" id="GAU95592.1"/>
    </source>
</evidence>
<accession>A0A0E4AWI2</accession>
<reference evidence="1" key="1">
    <citation type="submission" date="2014-09" db="EMBL/GenBank/DDBJ databases">
        <title>Novel mitochondria-targeted heat-soluble proteins identified in the anhydrobiotic tardigrade improve osmotic tolerance of human cells.</title>
        <authorList>
            <person name="Tanaka S."/>
            <person name="Tanaka J."/>
            <person name="Miwa Y."/>
            <person name="Horikawa D.D."/>
            <person name="Katayama T."/>
            <person name="Arakawa K."/>
            <person name="Toyoda A."/>
            <person name="Kubo T."/>
            <person name="Kunieda T."/>
        </authorList>
    </citation>
    <scope>NUCLEOTIDE SEQUENCE</scope>
    <source>
        <strain evidence="1">YOKOZUNA-1</strain>
    </source>
</reference>
<dbReference type="EMBL" id="BDGG01000003">
    <property type="protein sequence ID" value="GAU95592.1"/>
    <property type="molecule type" value="Genomic_DNA"/>
</dbReference>
<evidence type="ECO:0000313" key="3">
    <source>
        <dbReference type="Proteomes" id="UP000186922"/>
    </source>
</evidence>
<sequence length="274" mass="27669">MAVRMSKTKTLREILSTGRQKTSCSNLLLSLVLGLALVDAVLGSSSLSLTCRLDDDFGASDIGSTGRQGVDSELATSGARTGLNSTSGSLGTLLSSWLTSLTTGAADSLLVSGLLGSLSGSQVISGGSIEEGQVSVETAVGVALVLRRVGAVNVVPGVADEGDLVEDRGVDAQVRSHVSVDVASVEDLALGVNVSIESNATVASKAGLGDPVVGWVVVGITRSQEDLHFPGSQGRFQQVPDELALEAVVVVATGLGSGEADESEENEALHGKAG</sequence>